<dbReference type="SUPFAM" id="SSF55874">
    <property type="entry name" value="ATPase domain of HSP90 chaperone/DNA topoisomerase II/histidine kinase"/>
    <property type="match status" value="1"/>
</dbReference>
<dbReference type="PANTHER" id="PTHR43719">
    <property type="entry name" value="TWO-COMPONENT HISTIDINE KINASE"/>
    <property type="match status" value="1"/>
</dbReference>
<dbReference type="SMART" id="SM00448">
    <property type="entry name" value="REC"/>
    <property type="match status" value="1"/>
</dbReference>
<feature type="domain" description="Response regulatory" evidence="4">
    <location>
        <begin position="849"/>
        <end position="1008"/>
    </location>
</feature>
<evidence type="ECO:0000256" key="1">
    <source>
        <dbReference type="ARBA" id="ARBA00022553"/>
    </source>
</evidence>
<dbReference type="SMART" id="SM00387">
    <property type="entry name" value="HATPase_c"/>
    <property type="match status" value="1"/>
</dbReference>
<dbReference type="AlphaFoldDB" id="A0A6J3LVT6"/>
<evidence type="ECO:0000259" key="5">
    <source>
        <dbReference type="PROSITE" id="PS50112"/>
    </source>
</evidence>
<accession>A0A6J3LVT6</accession>
<dbReference type="Proteomes" id="UP000504637">
    <property type="component" value="Unplaced"/>
</dbReference>
<dbReference type="CDD" id="cd17546">
    <property type="entry name" value="REC_hyHK_CKI1_RcsC-like"/>
    <property type="match status" value="1"/>
</dbReference>
<feature type="modified residue" description="4-aspartylphosphate" evidence="2">
    <location>
        <position position="926"/>
    </location>
</feature>
<evidence type="ECO:0000259" key="3">
    <source>
        <dbReference type="PROSITE" id="PS50109"/>
    </source>
</evidence>
<dbReference type="InterPro" id="IPR036890">
    <property type="entry name" value="HATPase_C_sf"/>
</dbReference>
<dbReference type="InterPro" id="IPR003594">
    <property type="entry name" value="HATPase_dom"/>
</dbReference>
<dbReference type="InterPro" id="IPR001789">
    <property type="entry name" value="Sig_transdc_resp-reg_receiver"/>
</dbReference>
<dbReference type="SMART" id="SM00388">
    <property type="entry name" value="HisKA"/>
    <property type="match status" value="1"/>
</dbReference>
<dbReference type="GeneID" id="54360452"/>
<dbReference type="Gene3D" id="3.30.450.20">
    <property type="entry name" value="PAS domain"/>
    <property type="match status" value="2"/>
</dbReference>
<name>A0A6J3LVT6_9PEZI</name>
<evidence type="ECO:0000259" key="4">
    <source>
        <dbReference type="PROSITE" id="PS50110"/>
    </source>
</evidence>
<dbReference type="InterPro" id="IPR000014">
    <property type="entry name" value="PAS"/>
</dbReference>
<dbReference type="CDD" id="cd00130">
    <property type="entry name" value="PAS"/>
    <property type="match status" value="1"/>
</dbReference>
<dbReference type="SUPFAM" id="SSF52172">
    <property type="entry name" value="CheY-like"/>
    <property type="match status" value="1"/>
</dbReference>
<dbReference type="SUPFAM" id="SSF55785">
    <property type="entry name" value="PYP-like sensor domain (PAS domain)"/>
    <property type="match status" value="1"/>
</dbReference>
<dbReference type="Gene3D" id="3.40.50.2300">
    <property type="match status" value="1"/>
</dbReference>
<dbReference type="Pfam" id="PF00072">
    <property type="entry name" value="Response_reg"/>
    <property type="match status" value="1"/>
</dbReference>
<sequence>MDALHVDVERASVHDHLPLAGNDDLEPIPTVAPPLWTDNIPRTEHNAVFLDCDFASTSLGPLCRWGPALRAYASMIFADTRPACIYWGPDRIALYNAEFAVCSAGAHPALMGRGFSEVFAALAESIGPVFKEATRTGRGQDLENILLFPTRNGYVEETYWTGQFIPLRGESGNFEGYYNTTIEKTSQVLQKRRRAVVDQIAAIPPCAMDQTFTLVVEALRGNPNCIAMAMLYSFDELDAGDVEYVRLRGSIGVPEGHPCAVQSACLETSQEGMVPIFRMVKASRKMLVVDCEDETTLIPRSVLDGIQWCGYGEQSREIAIMPLTSGETLLGFYVQGLNPHRRYDEDYGASIIDMARQIEARWIAALSFERSQLREQALERRAIDSENRLRHMAQCAPLGMVQITPEFRVQWANDQYEEITGHDSRSNSGLDAFLELVADEDRVRVVEELQSVFKGETRSVLEVRLKRTWTPPIDVGESLRDVSTWILASSFPLIENGKVKLIMGYYIDISHQKWAESVQERNAASAMLDKRRQEEFIDTTSHEMRNPLTAITQLADGIARCDDLNRMGSLETYRSIVRDNIDAANTILILTAHQKRVIDDVLILSRLESHMLSITPVPESASRVVANTVKMFDGEAAMNNIHIEVVRDQSSDHPMADYLLIDASRLMQVLINLISNSIKFTSTQSFKKITVSYGTQTVRPVIIRSNFGSIVWCPPKTEEQRHSALPPLEFGQKSLYLYFCVQDTGPGMTDEEMQRLFKRFSQATSKIHITHGGSGLGLYICRELAEKQSGGIGVASQHGMGSAFGFYIETRAPRMDTAPIYNFPGPQTPKLTRAATALPLTPRQPRQYNVLLVEDNMFNQKILAKQLRTAMCSVQVANHGLEALQILDRCGHWSRSADQEMPEAYGNAPAQSTHSRDGAIDVILLDVQMPVMDGLECCRIIRERERQEFEDDLADGIFHLRRPPLPIIATTANVRQEQRDMALAAGMDSVLMKPFTASDVLERIHEILSNRASTAIIAPGNPR</sequence>
<dbReference type="InterPro" id="IPR005467">
    <property type="entry name" value="His_kinase_dom"/>
</dbReference>
<dbReference type="PANTHER" id="PTHR43719:SF60">
    <property type="entry name" value="HISTIDINE KINASE G2"/>
    <property type="match status" value="1"/>
</dbReference>
<dbReference type="OrthoDB" id="60033at2759"/>
<dbReference type="GO" id="GO:0000155">
    <property type="term" value="F:phosphorelay sensor kinase activity"/>
    <property type="evidence" value="ECO:0007669"/>
    <property type="project" value="InterPro"/>
</dbReference>
<dbReference type="InterPro" id="IPR035965">
    <property type="entry name" value="PAS-like_dom_sf"/>
</dbReference>
<dbReference type="InterPro" id="IPR011006">
    <property type="entry name" value="CheY-like_superfamily"/>
</dbReference>
<dbReference type="Pfam" id="PF02518">
    <property type="entry name" value="HATPase_c"/>
    <property type="match status" value="1"/>
</dbReference>
<keyword evidence="6" id="KW-1185">Reference proteome</keyword>
<dbReference type="InterPro" id="IPR004358">
    <property type="entry name" value="Sig_transdc_His_kin-like_C"/>
</dbReference>
<dbReference type="RefSeq" id="XP_033456824.1">
    <property type="nucleotide sequence ID" value="XM_033602652.1"/>
</dbReference>
<gene>
    <name evidence="7" type="ORF">K489DRAFT_362300</name>
</gene>
<evidence type="ECO:0000256" key="2">
    <source>
        <dbReference type="PROSITE-ProRule" id="PRU00169"/>
    </source>
</evidence>
<protein>
    <submittedName>
        <fullName evidence="7">Uncharacterized protein</fullName>
    </submittedName>
</protein>
<dbReference type="PROSITE" id="PS50112">
    <property type="entry name" value="PAS"/>
    <property type="match status" value="1"/>
</dbReference>
<dbReference type="SUPFAM" id="SSF47384">
    <property type="entry name" value="Homodimeric domain of signal transducing histidine kinase"/>
    <property type="match status" value="1"/>
</dbReference>
<dbReference type="InterPro" id="IPR003661">
    <property type="entry name" value="HisK_dim/P_dom"/>
</dbReference>
<organism evidence="7">
    <name type="scientific">Dissoconium aciculare CBS 342.82</name>
    <dbReference type="NCBI Taxonomy" id="1314786"/>
    <lineage>
        <taxon>Eukaryota</taxon>
        <taxon>Fungi</taxon>
        <taxon>Dikarya</taxon>
        <taxon>Ascomycota</taxon>
        <taxon>Pezizomycotina</taxon>
        <taxon>Dothideomycetes</taxon>
        <taxon>Dothideomycetidae</taxon>
        <taxon>Mycosphaerellales</taxon>
        <taxon>Dissoconiaceae</taxon>
        <taxon>Dissoconium</taxon>
    </lineage>
</organism>
<feature type="domain" description="Histidine kinase" evidence="3">
    <location>
        <begin position="539"/>
        <end position="812"/>
    </location>
</feature>
<dbReference type="CDD" id="cd00082">
    <property type="entry name" value="HisKA"/>
    <property type="match status" value="1"/>
</dbReference>
<reference evidence="7" key="1">
    <citation type="submission" date="2020-01" db="EMBL/GenBank/DDBJ databases">
        <authorList>
            <consortium name="DOE Joint Genome Institute"/>
            <person name="Haridas S."/>
            <person name="Albert R."/>
            <person name="Binder M."/>
            <person name="Bloem J."/>
            <person name="Labutti K."/>
            <person name="Salamov A."/>
            <person name="Andreopoulos B."/>
            <person name="Baker S.E."/>
            <person name="Barry K."/>
            <person name="Bills G."/>
            <person name="Bluhm B.H."/>
            <person name="Cannon C."/>
            <person name="Castanera R."/>
            <person name="Culley D.E."/>
            <person name="Daum C."/>
            <person name="Ezra D."/>
            <person name="Gonzalez J.B."/>
            <person name="Henrissat B."/>
            <person name="Kuo A."/>
            <person name="Liang C."/>
            <person name="Lipzen A."/>
            <person name="Lutzoni F."/>
            <person name="Magnuson J."/>
            <person name="Mondo S."/>
            <person name="Nolan M."/>
            <person name="Ohm R."/>
            <person name="Pangilinan J."/>
            <person name="Park H.-J."/>
            <person name="Ramirez L."/>
            <person name="Alfaro M."/>
            <person name="Sun H."/>
            <person name="Tritt A."/>
            <person name="Yoshinaga Y."/>
            <person name="Zwiers L.-H."/>
            <person name="Turgeon B.G."/>
            <person name="Goodwin S.B."/>
            <person name="Spatafora J.W."/>
            <person name="Crous P.W."/>
            <person name="Grigoriev I.V."/>
        </authorList>
    </citation>
    <scope>NUCLEOTIDE SEQUENCE</scope>
    <source>
        <strain evidence="7">CBS 342.82</strain>
    </source>
</reference>
<dbReference type="SMART" id="SM00091">
    <property type="entry name" value="PAS"/>
    <property type="match status" value="1"/>
</dbReference>
<dbReference type="InterPro" id="IPR050956">
    <property type="entry name" value="2C_system_His_kinase"/>
</dbReference>
<dbReference type="PROSITE" id="PS50109">
    <property type="entry name" value="HIS_KIN"/>
    <property type="match status" value="1"/>
</dbReference>
<evidence type="ECO:0000313" key="6">
    <source>
        <dbReference type="Proteomes" id="UP000504637"/>
    </source>
</evidence>
<dbReference type="InterPro" id="IPR036097">
    <property type="entry name" value="HisK_dim/P_sf"/>
</dbReference>
<reference evidence="7" key="2">
    <citation type="submission" date="2020-04" db="EMBL/GenBank/DDBJ databases">
        <authorList>
            <consortium name="NCBI Genome Project"/>
        </authorList>
    </citation>
    <scope>NUCLEOTIDE SEQUENCE</scope>
    <source>
        <strain evidence="7">CBS 342.82</strain>
    </source>
</reference>
<dbReference type="PRINTS" id="PR00344">
    <property type="entry name" value="BCTRLSENSOR"/>
</dbReference>
<dbReference type="NCBIfam" id="TIGR00229">
    <property type="entry name" value="sensory_box"/>
    <property type="match status" value="1"/>
</dbReference>
<keyword evidence="1 2" id="KW-0597">Phosphoprotein</keyword>
<dbReference type="PROSITE" id="PS50110">
    <property type="entry name" value="RESPONSE_REGULATORY"/>
    <property type="match status" value="1"/>
</dbReference>
<feature type="domain" description="PAS" evidence="5">
    <location>
        <begin position="385"/>
        <end position="456"/>
    </location>
</feature>
<dbReference type="Gene3D" id="1.10.287.130">
    <property type="match status" value="1"/>
</dbReference>
<proteinExistence type="predicted"/>
<dbReference type="Gene3D" id="3.30.565.10">
    <property type="entry name" value="Histidine kinase-like ATPase, C-terminal domain"/>
    <property type="match status" value="1"/>
</dbReference>
<reference evidence="7" key="3">
    <citation type="submission" date="2025-08" db="UniProtKB">
        <authorList>
            <consortium name="RefSeq"/>
        </authorList>
    </citation>
    <scope>IDENTIFICATION</scope>
    <source>
        <strain evidence="7">CBS 342.82</strain>
    </source>
</reference>
<evidence type="ECO:0000313" key="7">
    <source>
        <dbReference type="RefSeq" id="XP_033456824.1"/>
    </source>
</evidence>